<dbReference type="OrthoDB" id="329481at2"/>
<dbReference type="Proteomes" id="UP000092377">
    <property type="component" value="Unassembled WGS sequence"/>
</dbReference>
<dbReference type="InterPro" id="IPR009057">
    <property type="entry name" value="Homeodomain-like_sf"/>
</dbReference>
<reference evidence="5" key="1">
    <citation type="submission" date="2016-06" db="EMBL/GenBank/DDBJ databases">
        <authorList>
            <person name="Butler K."/>
        </authorList>
    </citation>
    <scope>NUCLEOTIDE SEQUENCE [LARGE SCALE GENOMIC DNA]</scope>
    <source>
        <strain evidence="5">GCSL-Mp20</strain>
    </source>
</reference>
<dbReference type="AlphaFoldDB" id="A0A1B8H0M1"/>
<feature type="DNA-binding region" description="H-T-H motif" evidence="2">
    <location>
        <begin position="40"/>
        <end position="59"/>
    </location>
</feature>
<dbReference type="Gene3D" id="1.10.357.10">
    <property type="entry name" value="Tetracycline Repressor, domain 2"/>
    <property type="match status" value="1"/>
</dbReference>
<evidence type="ECO:0000256" key="2">
    <source>
        <dbReference type="PROSITE-ProRule" id="PRU00335"/>
    </source>
</evidence>
<dbReference type="EMBL" id="LZEY01000060">
    <property type="protein sequence ID" value="OBU02637.1"/>
    <property type="molecule type" value="Genomic_DNA"/>
</dbReference>
<keyword evidence="5" id="KW-1185">Reference proteome</keyword>
<comment type="caution">
    <text evidence="4">The sequence shown here is derived from an EMBL/GenBank/DDBJ whole genome shotgun (WGS) entry which is preliminary data.</text>
</comment>
<organism evidence="4 5">
    <name type="scientific">Morganella psychrotolerans</name>
    <dbReference type="NCBI Taxonomy" id="368603"/>
    <lineage>
        <taxon>Bacteria</taxon>
        <taxon>Pseudomonadati</taxon>
        <taxon>Pseudomonadota</taxon>
        <taxon>Gammaproteobacteria</taxon>
        <taxon>Enterobacterales</taxon>
        <taxon>Morganellaceae</taxon>
        <taxon>Morganella</taxon>
    </lineage>
</organism>
<evidence type="ECO:0000313" key="5">
    <source>
        <dbReference type="Proteomes" id="UP000092377"/>
    </source>
</evidence>
<feature type="domain" description="HTH tetR-type" evidence="3">
    <location>
        <begin position="18"/>
        <end position="77"/>
    </location>
</feature>
<name>A0A1B8H0M1_9GAMM</name>
<protein>
    <submittedName>
        <fullName evidence="4">TetR family transcriptional regulator</fullName>
    </submittedName>
</protein>
<dbReference type="RefSeq" id="WP_067406188.1">
    <property type="nucleotide sequence ID" value="NZ_LZEY01000060.1"/>
</dbReference>
<evidence type="ECO:0000313" key="4">
    <source>
        <dbReference type="EMBL" id="OBU02637.1"/>
    </source>
</evidence>
<accession>A0A1B8H0M1</accession>
<dbReference type="SUPFAM" id="SSF46689">
    <property type="entry name" value="Homeodomain-like"/>
    <property type="match status" value="1"/>
</dbReference>
<evidence type="ECO:0000256" key="1">
    <source>
        <dbReference type="ARBA" id="ARBA00023125"/>
    </source>
</evidence>
<keyword evidence="1 2" id="KW-0238">DNA-binding</keyword>
<dbReference type="GO" id="GO:0003677">
    <property type="term" value="F:DNA binding"/>
    <property type="evidence" value="ECO:0007669"/>
    <property type="project" value="UniProtKB-UniRule"/>
</dbReference>
<gene>
    <name evidence="4" type="ORF">AYY18_11530</name>
</gene>
<proteinExistence type="predicted"/>
<dbReference type="Pfam" id="PF00440">
    <property type="entry name" value="TetR_N"/>
    <property type="match status" value="1"/>
</dbReference>
<dbReference type="PROSITE" id="PS50977">
    <property type="entry name" value="HTH_TETR_2"/>
    <property type="match status" value="1"/>
</dbReference>
<dbReference type="InterPro" id="IPR001647">
    <property type="entry name" value="HTH_TetR"/>
</dbReference>
<evidence type="ECO:0000259" key="3">
    <source>
        <dbReference type="PROSITE" id="PS50977"/>
    </source>
</evidence>
<sequence length="192" mass="21478">MTQSRLPPCGRPAHRGSKLTPENILTEAQKMWQAQGKIPSVRALAECLQVDPMAIYYYFRNKQQLLEALATALADTVYQPDPQAPRRQELGRLAESYLHLLYTYSGLLTVLLSAEGDGPSECFRRRYLLIIASCGLSDTRRTAILHLLADALHGHSAAIRRTDYTYEQSRALFQPVLALISELIEHPGVSLS</sequence>